<dbReference type="InterPro" id="IPR005467">
    <property type="entry name" value="His_kinase_dom"/>
</dbReference>
<evidence type="ECO:0000256" key="4">
    <source>
        <dbReference type="ARBA" id="ARBA00022679"/>
    </source>
</evidence>
<accession>A0A2A5KNB5</accession>
<evidence type="ECO:0000256" key="1">
    <source>
        <dbReference type="ARBA" id="ARBA00000085"/>
    </source>
</evidence>
<keyword evidence="5 10" id="KW-0418">Kinase</keyword>
<dbReference type="CDD" id="cd00082">
    <property type="entry name" value="HisKA"/>
    <property type="match status" value="1"/>
</dbReference>
<keyword evidence="7" id="KW-1133">Transmembrane helix</keyword>
<dbReference type="GO" id="GO:0000155">
    <property type="term" value="F:phosphorelay sensor kinase activity"/>
    <property type="evidence" value="ECO:0007669"/>
    <property type="project" value="InterPro"/>
</dbReference>
<dbReference type="EMBL" id="NXDM01000026">
    <property type="protein sequence ID" value="PCK78576.1"/>
    <property type="molecule type" value="Genomic_DNA"/>
</dbReference>
<reference evidence="10 11" key="1">
    <citation type="submission" date="2017-09" db="EMBL/GenBank/DDBJ databases">
        <title>Comparative genomics of rhizobia isolated from Phaseolus vulgaris in China.</title>
        <authorList>
            <person name="Tong W."/>
        </authorList>
    </citation>
    <scope>NUCLEOTIDE SEQUENCE [LARGE SCALE GENOMIC DNA]</scope>
    <source>
        <strain evidence="10 11">L101</strain>
    </source>
</reference>
<dbReference type="SUPFAM" id="SSF55874">
    <property type="entry name" value="ATPase domain of HSP90 chaperone/DNA topoisomerase II/histidine kinase"/>
    <property type="match status" value="1"/>
</dbReference>
<dbReference type="InterPro" id="IPR036097">
    <property type="entry name" value="HisK_dim/P_sf"/>
</dbReference>
<keyword evidence="7" id="KW-0472">Membrane</keyword>
<evidence type="ECO:0000256" key="7">
    <source>
        <dbReference type="SAM" id="Phobius"/>
    </source>
</evidence>
<proteinExistence type="predicted"/>
<gene>
    <name evidence="10" type="ORF">CPT34_23985</name>
</gene>
<dbReference type="SMART" id="SM00387">
    <property type="entry name" value="HATPase_c"/>
    <property type="match status" value="1"/>
</dbReference>
<dbReference type="InterPro" id="IPR003661">
    <property type="entry name" value="HisK_dim/P_dom"/>
</dbReference>
<evidence type="ECO:0000256" key="2">
    <source>
        <dbReference type="ARBA" id="ARBA00012438"/>
    </source>
</evidence>
<evidence type="ECO:0000259" key="9">
    <source>
        <dbReference type="PROSITE" id="PS50113"/>
    </source>
</evidence>
<dbReference type="Gene3D" id="3.30.565.10">
    <property type="entry name" value="Histidine kinase-like ATPase, C-terminal domain"/>
    <property type="match status" value="1"/>
</dbReference>
<dbReference type="InterPro" id="IPR004358">
    <property type="entry name" value="Sig_transdc_His_kin-like_C"/>
</dbReference>
<dbReference type="PANTHER" id="PTHR43711">
    <property type="entry name" value="TWO-COMPONENT HISTIDINE KINASE"/>
    <property type="match status" value="1"/>
</dbReference>
<keyword evidence="3" id="KW-0597">Phosphoprotein</keyword>
<dbReference type="InterPro" id="IPR000700">
    <property type="entry name" value="PAS-assoc_C"/>
</dbReference>
<feature type="domain" description="PAC" evidence="9">
    <location>
        <begin position="173"/>
        <end position="229"/>
    </location>
</feature>
<comment type="caution">
    <text evidence="10">The sequence shown here is derived from an EMBL/GenBank/DDBJ whole genome shotgun (WGS) entry which is preliminary data.</text>
</comment>
<dbReference type="InterPro" id="IPR050736">
    <property type="entry name" value="Sensor_HK_Regulatory"/>
</dbReference>
<dbReference type="Pfam" id="PF00512">
    <property type="entry name" value="HisKA"/>
    <property type="match status" value="1"/>
</dbReference>
<keyword evidence="7" id="KW-0812">Transmembrane</keyword>
<dbReference type="PANTHER" id="PTHR43711:SF1">
    <property type="entry name" value="HISTIDINE KINASE 1"/>
    <property type="match status" value="1"/>
</dbReference>
<evidence type="ECO:0000313" key="10">
    <source>
        <dbReference type="EMBL" id="PCK78576.1"/>
    </source>
</evidence>
<evidence type="ECO:0000259" key="8">
    <source>
        <dbReference type="PROSITE" id="PS50109"/>
    </source>
</evidence>
<dbReference type="InterPro" id="IPR036890">
    <property type="entry name" value="HATPase_C_sf"/>
</dbReference>
<dbReference type="RefSeq" id="WP_096764232.1">
    <property type="nucleotide sequence ID" value="NZ_NXDM01000026.1"/>
</dbReference>
<organism evidence="10 11">
    <name type="scientific">Rhizobium sophoriradicis</name>
    <dbReference type="NCBI Taxonomy" id="1535245"/>
    <lineage>
        <taxon>Bacteria</taxon>
        <taxon>Pseudomonadati</taxon>
        <taxon>Pseudomonadota</taxon>
        <taxon>Alphaproteobacteria</taxon>
        <taxon>Hyphomicrobiales</taxon>
        <taxon>Rhizobiaceae</taxon>
        <taxon>Rhizobium/Agrobacterium group</taxon>
        <taxon>Rhizobium</taxon>
    </lineage>
</organism>
<keyword evidence="4" id="KW-0808">Transferase</keyword>
<dbReference type="SMART" id="SM00388">
    <property type="entry name" value="HisKA"/>
    <property type="match status" value="1"/>
</dbReference>
<dbReference type="EC" id="2.7.13.3" evidence="2"/>
<evidence type="ECO:0000256" key="3">
    <source>
        <dbReference type="ARBA" id="ARBA00022553"/>
    </source>
</evidence>
<dbReference type="SUPFAM" id="SSF47384">
    <property type="entry name" value="Homodimeric domain of signal transducing histidine kinase"/>
    <property type="match status" value="1"/>
</dbReference>
<feature type="domain" description="Histidine kinase" evidence="8">
    <location>
        <begin position="247"/>
        <end position="467"/>
    </location>
</feature>
<dbReference type="Pfam" id="PF02518">
    <property type="entry name" value="HATPase_c"/>
    <property type="match status" value="1"/>
</dbReference>
<dbReference type="CDD" id="cd16922">
    <property type="entry name" value="HATPase_EvgS-ArcB-TorS-like"/>
    <property type="match status" value="1"/>
</dbReference>
<dbReference type="Gene3D" id="1.10.287.130">
    <property type="match status" value="1"/>
</dbReference>
<dbReference type="PRINTS" id="PR00344">
    <property type="entry name" value="BCTRLSENSOR"/>
</dbReference>
<feature type="transmembrane region" description="Helical" evidence="7">
    <location>
        <begin position="67"/>
        <end position="90"/>
    </location>
</feature>
<dbReference type="PROSITE" id="PS50113">
    <property type="entry name" value="PAC"/>
    <property type="match status" value="1"/>
</dbReference>
<keyword evidence="11" id="KW-1185">Reference proteome</keyword>
<dbReference type="InterPro" id="IPR003594">
    <property type="entry name" value="HATPase_dom"/>
</dbReference>
<name>A0A2A5KNB5_9HYPH</name>
<evidence type="ECO:0000256" key="6">
    <source>
        <dbReference type="ARBA" id="ARBA00023012"/>
    </source>
</evidence>
<feature type="transmembrane region" description="Helical" evidence="7">
    <location>
        <begin position="43"/>
        <end position="61"/>
    </location>
</feature>
<dbReference type="PROSITE" id="PS50109">
    <property type="entry name" value="HIS_KIN"/>
    <property type="match status" value="1"/>
</dbReference>
<evidence type="ECO:0000313" key="11">
    <source>
        <dbReference type="Proteomes" id="UP000218807"/>
    </source>
</evidence>
<sequence length="512" mass="54454">MRVLSDIGGWVTALVDRAATSWLSRTGGGEAVRQRELAILRRLVLLSSAALVAAPVGLSAVTSPAVALPAGVAMVCAAFLFSAVGSIALARQGSSAGIATQSAEDFFLSVTPGLVLFLDPHGSVATIGGRDRRDFLAWMRDPKGRGFLEQVHVSDRILFLQALDGLRRGEDAASVDLRLDRPSVSRERQFAYLRMDMTARRDADGDLTAVIAQLRDVSVEQQLRAEAQSRAADAESANDAKSRFLAAVSHELRTPLNAILGFSDILIGEYFGKFENDRQREYVGLVRESGAHLLSVVNTMLDMSKIEAGRYELILEAFDISASVRSCESMLALQAKTKGVTLTSRIQRGLGEIVADQRAIQQILINLVGNAVKFTEAGGVVSVDAAARDGILKLTVSDTGIGIAADKLAMLGQPFVQIQNDYTRRFEGTGLGLSLVKGLVALHGGNFAIASQPGEGTIITIEIAVDGSGARRADDAGPGATVEFPPRLKDVVKTGVELEEGLFDGRAQAKIA</sequence>
<dbReference type="AlphaFoldDB" id="A0A2A5KNB5"/>
<evidence type="ECO:0000256" key="5">
    <source>
        <dbReference type="ARBA" id="ARBA00022777"/>
    </source>
</evidence>
<dbReference type="Proteomes" id="UP000218807">
    <property type="component" value="Unassembled WGS sequence"/>
</dbReference>
<comment type="catalytic activity">
    <reaction evidence="1">
        <text>ATP + protein L-histidine = ADP + protein N-phospho-L-histidine.</text>
        <dbReference type="EC" id="2.7.13.3"/>
    </reaction>
</comment>
<protein>
    <recommendedName>
        <fullName evidence="2">histidine kinase</fullName>
        <ecNumber evidence="2">2.7.13.3</ecNumber>
    </recommendedName>
</protein>
<keyword evidence="6" id="KW-0902">Two-component regulatory system</keyword>